<evidence type="ECO:0000313" key="2">
    <source>
        <dbReference type="EMBL" id="MBA0773153.1"/>
    </source>
</evidence>
<dbReference type="EMBL" id="JABEZW010000008">
    <property type="protein sequence ID" value="MBA0773153.1"/>
    <property type="molecule type" value="Genomic_DNA"/>
</dbReference>
<dbReference type="Proteomes" id="UP000593568">
    <property type="component" value="Unassembled WGS sequence"/>
</dbReference>
<feature type="transmembrane region" description="Helical" evidence="1">
    <location>
        <begin position="6"/>
        <end position="30"/>
    </location>
</feature>
<proteinExistence type="predicted"/>
<gene>
    <name evidence="2" type="ORF">Gotri_008451</name>
</gene>
<reference evidence="2 3" key="1">
    <citation type="journal article" date="2019" name="Genome Biol. Evol.">
        <title>Insights into the evolution of the New World diploid cottons (Gossypium, subgenus Houzingenia) based on genome sequencing.</title>
        <authorList>
            <person name="Grover C.E."/>
            <person name="Arick M.A. 2nd"/>
            <person name="Thrash A."/>
            <person name="Conover J.L."/>
            <person name="Sanders W.S."/>
            <person name="Peterson D.G."/>
            <person name="Frelichowski J.E."/>
            <person name="Scheffler J.A."/>
            <person name="Scheffler B.E."/>
            <person name="Wendel J.F."/>
        </authorList>
    </citation>
    <scope>NUCLEOTIDE SEQUENCE [LARGE SCALE GENOMIC DNA]</scope>
    <source>
        <strain evidence="2">8</strain>
        <tissue evidence="2">Leaf</tissue>
    </source>
</reference>
<comment type="caution">
    <text evidence="2">The sequence shown here is derived from an EMBL/GenBank/DDBJ whole genome shotgun (WGS) entry which is preliminary data.</text>
</comment>
<organism evidence="2 3">
    <name type="scientific">Gossypium trilobum</name>
    <dbReference type="NCBI Taxonomy" id="34281"/>
    <lineage>
        <taxon>Eukaryota</taxon>
        <taxon>Viridiplantae</taxon>
        <taxon>Streptophyta</taxon>
        <taxon>Embryophyta</taxon>
        <taxon>Tracheophyta</taxon>
        <taxon>Spermatophyta</taxon>
        <taxon>Magnoliopsida</taxon>
        <taxon>eudicotyledons</taxon>
        <taxon>Gunneridae</taxon>
        <taxon>Pentapetalae</taxon>
        <taxon>rosids</taxon>
        <taxon>malvids</taxon>
        <taxon>Malvales</taxon>
        <taxon>Malvaceae</taxon>
        <taxon>Malvoideae</taxon>
        <taxon>Gossypium</taxon>
    </lineage>
</organism>
<keyword evidence="1" id="KW-1133">Transmembrane helix</keyword>
<keyword evidence="1" id="KW-0812">Transmembrane</keyword>
<keyword evidence="1" id="KW-0472">Membrane</keyword>
<accession>A0A7J9EJF4</accession>
<sequence>MVSSLIMLVEVVMKSLLQLLFGLSLLILVII</sequence>
<keyword evidence="3" id="KW-1185">Reference proteome</keyword>
<protein>
    <submittedName>
        <fullName evidence="2">Uncharacterized protein</fullName>
    </submittedName>
</protein>
<dbReference type="AlphaFoldDB" id="A0A7J9EJF4"/>
<evidence type="ECO:0000256" key="1">
    <source>
        <dbReference type="SAM" id="Phobius"/>
    </source>
</evidence>
<name>A0A7J9EJF4_9ROSI</name>
<evidence type="ECO:0000313" key="3">
    <source>
        <dbReference type="Proteomes" id="UP000593568"/>
    </source>
</evidence>